<evidence type="ECO:0000256" key="1">
    <source>
        <dbReference type="ARBA" id="ARBA00001947"/>
    </source>
</evidence>
<evidence type="ECO:0000313" key="8">
    <source>
        <dbReference type="Proteomes" id="UP000305675"/>
    </source>
</evidence>
<dbReference type="GO" id="GO:0046872">
    <property type="term" value="F:metal ion binding"/>
    <property type="evidence" value="ECO:0007669"/>
    <property type="project" value="UniProtKB-KW"/>
</dbReference>
<reference evidence="7 8" key="1">
    <citation type="submission" date="2019-04" db="EMBL/GenBank/DDBJ databases">
        <authorList>
            <person name="Hwang J.C."/>
        </authorList>
    </citation>
    <scope>NUCLEOTIDE SEQUENCE [LARGE SCALE GENOMIC DNA]</scope>
    <source>
        <strain evidence="7 8">IMCC35002</strain>
    </source>
</reference>
<keyword evidence="2" id="KW-0479">Metal-binding</keyword>
<keyword evidence="4" id="KW-0862">Zinc</keyword>
<name>A0A4V6WMT5_9GAMM</name>
<protein>
    <recommendedName>
        <fullName evidence="6">DAPG hydrolase PhiG domain-containing protein</fullName>
    </recommendedName>
</protein>
<dbReference type="Pfam" id="PF18089">
    <property type="entry name" value="DAPG_hydrolase"/>
    <property type="match status" value="1"/>
</dbReference>
<keyword evidence="3" id="KW-0378">Hydrolase</keyword>
<dbReference type="GO" id="GO:0016787">
    <property type="term" value="F:hydrolase activity"/>
    <property type="evidence" value="ECO:0007669"/>
    <property type="project" value="UniProtKB-KW"/>
</dbReference>
<organism evidence="7 8">
    <name type="scientific">Ferrimonas aestuarii</name>
    <dbReference type="NCBI Taxonomy" id="2569539"/>
    <lineage>
        <taxon>Bacteria</taxon>
        <taxon>Pseudomonadati</taxon>
        <taxon>Pseudomonadota</taxon>
        <taxon>Gammaproteobacteria</taxon>
        <taxon>Alteromonadales</taxon>
        <taxon>Ferrimonadaceae</taxon>
        <taxon>Ferrimonas</taxon>
    </lineage>
</organism>
<evidence type="ECO:0000256" key="5">
    <source>
        <dbReference type="ARBA" id="ARBA00023459"/>
    </source>
</evidence>
<proteinExistence type="inferred from homology"/>
<sequence length="253" mass="28977">MPLSQYLLAMEPVPPHLQHAASQEAELIDFPTLAQGNQLFSQWHNYQNRIMRSKDGQMLVTCTTEMPGVTPEMVNWWFGWHIVSSERYQLWHPQAHLFAKPKVDRSFHKQHLARYLGNVSYVNEYLGKKLCKLAIAFHTAESLGIDKLDRQGGIAICAQTASRTSHIVSGHLVHLVVPTENGSRMMSAFWLGGTRCRWPLIGRLLTPILNLSLIRRMTFPQRHGQNLLKHCSEEMHHLARILPKLYQDQAASE</sequence>
<dbReference type="InterPro" id="IPR041526">
    <property type="entry name" value="DAPG_hydrolase"/>
</dbReference>
<dbReference type="OrthoDB" id="2052122at2"/>
<accession>A0A4V6WMT5</accession>
<evidence type="ECO:0000256" key="4">
    <source>
        <dbReference type="ARBA" id="ARBA00022833"/>
    </source>
</evidence>
<keyword evidence="8" id="KW-1185">Reference proteome</keyword>
<dbReference type="Proteomes" id="UP000305675">
    <property type="component" value="Unassembled WGS sequence"/>
</dbReference>
<dbReference type="RefSeq" id="WP_136862508.1">
    <property type="nucleotide sequence ID" value="NZ_SWCJ01000003.1"/>
</dbReference>
<dbReference type="EMBL" id="SWCJ01000003">
    <property type="protein sequence ID" value="TKB56704.1"/>
    <property type="molecule type" value="Genomic_DNA"/>
</dbReference>
<dbReference type="AlphaFoldDB" id="A0A4V6WMT5"/>
<evidence type="ECO:0000313" key="7">
    <source>
        <dbReference type="EMBL" id="TKB56704.1"/>
    </source>
</evidence>
<evidence type="ECO:0000256" key="2">
    <source>
        <dbReference type="ARBA" id="ARBA00022723"/>
    </source>
</evidence>
<evidence type="ECO:0000259" key="6">
    <source>
        <dbReference type="Pfam" id="PF18089"/>
    </source>
</evidence>
<gene>
    <name evidence="7" type="ORF">FCL42_06110</name>
</gene>
<comment type="caution">
    <text evidence="7">The sequence shown here is derived from an EMBL/GenBank/DDBJ whole genome shotgun (WGS) entry which is preliminary data.</text>
</comment>
<comment type="cofactor">
    <cofactor evidence="1">
        <name>Zn(2+)</name>
        <dbReference type="ChEBI" id="CHEBI:29105"/>
    </cofactor>
</comment>
<evidence type="ECO:0000256" key="3">
    <source>
        <dbReference type="ARBA" id="ARBA00022801"/>
    </source>
</evidence>
<comment type="similarity">
    <text evidence="5">Belongs to the DAPG/phloretin hydrolase family.</text>
</comment>
<feature type="domain" description="DAPG hydrolase PhiG" evidence="6">
    <location>
        <begin position="45"/>
        <end position="247"/>
    </location>
</feature>